<dbReference type="GO" id="GO:0016301">
    <property type="term" value="F:kinase activity"/>
    <property type="evidence" value="ECO:0007669"/>
    <property type="project" value="InterPro"/>
</dbReference>
<evidence type="ECO:0000313" key="3">
    <source>
        <dbReference type="Proteomes" id="UP000316330"/>
    </source>
</evidence>
<dbReference type="RefSeq" id="WP_144702739.1">
    <property type="nucleotide sequence ID" value="NZ_VNJJ01000007.1"/>
</dbReference>
<evidence type="ECO:0000259" key="1">
    <source>
        <dbReference type="PROSITE" id="PS51459"/>
    </source>
</evidence>
<dbReference type="EMBL" id="VNJJ01000007">
    <property type="protein sequence ID" value="TVX99034.1"/>
    <property type="molecule type" value="Genomic_DNA"/>
</dbReference>
<dbReference type="InterPro" id="IPR006440">
    <property type="entry name" value="Doc"/>
</dbReference>
<dbReference type="Pfam" id="PF02661">
    <property type="entry name" value="Fic"/>
    <property type="match status" value="1"/>
</dbReference>
<protein>
    <submittedName>
        <fullName evidence="2">Type II toxin-antitoxin system death-on-curing family toxin</fullName>
    </submittedName>
</protein>
<feature type="domain" description="Fido" evidence="1">
    <location>
        <begin position="5"/>
        <end position="125"/>
    </location>
</feature>
<dbReference type="Gene3D" id="1.20.120.1870">
    <property type="entry name" value="Fic/DOC protein, Fido domain"/>
    <property type="match status" value="1"/>
</dbReference>
<gene>
    <name evidence="2" type="ORF">FPZ45_13830</name>
</gene>
<name>A0A559JGN6_9BACL</name>
<proteinExistence type="predicted"/>
<dbReference type="NCBIfam" id="TIGR01550">
    <property type="entry name" value="DOC_P1"/>
    <property type="match status" value="1"/>
</dbReference>
<comment type="caution">
    <text evidence="2">The sequence shown here is derived from an EMBL/GenBank/DDBJ whole genome shotgun (WGS) entry which is preliminary data.</text>
</comment>
<dbReference type="SUPFAM" id="SSF140931">
    <property type="entry name" value="Fic-like"/>
    <property type="match status" value="1"/>
</dbReference>
<organism evidence="2 3">
    <name type="scientific">Cohnella terricola</name>
    <dbReference type="NCBI Taxonomy" id="1289167"/>
    <lineage>
        <taxon>Bacteria</taxon>
        <taxon>Bacillati</taxon>
        <taxon>Bacillota</taxon>
        <taxon>Bacilli</taxon>
        <taxon>Bacillales</taxon>
        <taxon>Paenibacillaceae</taxon>
        <taxon>Cohnella</taxon>
    </lineage>
</organism>
<dbReference type="InterPro" id="IPR036597">
    <property type="entry name" value="Fido-like_dom_sf"/>
</dbReference>
<dbReference type="AlphaFoldDB" id="A0A559JGN6"/>
<dbReference type="InterPro" id="IPR053737">
    <property type="entry name" value="Type_II_TA_Toxin"/>
</dbReference>
<dbReference type="OrthoDB" id="9802752at2"/>
<sequence>MINFLTKEEVISAHYFMMKRMNDIEQAGVRDHGLLDSAVHRPQQSIMGKDAYASLFDKAAALLESLVKNHCFHNGNKRTAYLVTKAFLMLNGYHLRMERNFAVEFIVNVALGVHTFESIVHILEEQSEGRGITDNALFFSE</sequence>
<dbReference type="PANTHER" id="PTHR39426">
    <property type="entry name" value="HOMOLOGY TO DEATH-ON-CURING PROTEIN OF PHAGE P1"/>
    <property type="match status" value="1"/>
</dbReference>
<dbReference type="InterPro" id="IPR003812">
    <property type="entry name" value="Fido"/>
</dbReference>
<keyword evidence="3" id="KW-1185">Reference proteome</keyword>
<dbReference type="PROSITE" id="PS51459">
    <property type="entry name" value="FIDO"/>
    <property type="match status" value="1"/>
</dbReference>
<reference evidence="2 3" key="1">
    <citation type="submission" date="2019-07" db="EMBL/GenBank/DDBJ databases">
        <authorList>
            <person name="Kim J."/>
        </authorList>
    </citation>
    <scope>NUCLEOTIDE SEQUENCE [LARGE SCALE GENOMIC DNA]</scope>
    <source>
        <strain evidence="2 3">G13</strain>
    </source>
</reference>
<dbReference type="PANTHER" id="PTHR39426:SF1">
    <property type="entry name" value="HOMOLOGY TO DEATH-ON-CURING PROTEIN OF PHAGE P1"/>
    <property type="match status" value="1"/>
</dbReference>
<accession>A0A559JGN6</accession>
<evidence type="ECO:0000313" key="2">
    <source>
        <dbReference type="EMBL" id="TVX99034.1"/>
    </source>
</evidence>
<dbReference type="Proteomes" id="UP000316330">
    <property type="component" value="Unassembled WGS sequence"/>
</dbReference>